<gene>
    <name evidence="3" type="primary">LOC109131320</name>
</gene>
<name>A0ABM1RF92_CAMSA</name>
<dbReference type="GeneID" id="109131320"/>
<feature type="transmembrane region" description="Helical" evidence="1">
    <location>
        <begin position="25"/>
        <end position="43"/>
    </location>
</feature>
<reference evidence="3" key="2">
    <citation type="submission" date="2025-08" db="UniProtKB">
        <authorList>
            <consortium name="RefSeq"/>
        </authorList>
    </citation>
    <scope>IDENTIFICATION</scope>
    <source>
        <tissue evidence="3">Leaf</tissue>
    </source>
</reference>
<feature type="transmembrane region" description="Helical" evidence="1">
    <location>
        <begin position="82"/>
        <end position="105"/>
    </location>
</feature>
<accession>A0ABM1RF92</accession>
<evidence type="ECO:0000256" key="1">
    <source>
        <dbReference type="SAM" id="Phobius"/>
    </source>
</evidence>
<evidence type="ECO:0000313" key="2">
    <source>
        <dbReference type="Proteomes" id="UP000694864"/>
    </source>
</evidence>
<reference evidence="2" key="1">
    <citation type="journal article" date="2014" name="Nat. Commun.">
        <title>The emerging biofuel crop Camelina sativa retains a highly undifferentiated hexaploid genome structure.</title>
        <authorList>
            <person name="Kagale S."/>
            <person name="Koh C."/>
            <person name="Nixon J."/>
            <person name="Bollina V."/>
            <person name="Clarke W.E."/>
            <person name="Tuteja R."/>
            <person name="Spillane C."/>
            <person name="Robinson S.J."/>
            <person name="Links M.G."/>
            <person name="Clarke C."/>
            <person name="Higgins E.E."/>
            <person name="Huebert T."/>
            <person name="Sharpe A.G."/>
            <person name="Parkin I.A."/>
        </authorList>
    </citation>
    <scope>NUCLEOTIDE SEQUENCE [LARGE SCALE GENOMIC DNA]</scope>
    <source>
        <strain evidence="2">cv. DH55</strain>
    </source>
</reference>
<evidence type="ECO:0000313" key="3">
    <source>
        <dbReference type="RefSeq" id="XP_019097680.1"/>
    </source>
</evidence>
<keyword evidence="1" id="KW-0472">Membrane</keyword>
<keyword evidence="1" id="KW-1133">Transmembrane helix</keyword>
<protein>
    <submittedName>
        <fullName evidence="3">Uncharacterized protein LOC109131320</fullName>
    </submittedName>
</protein>
<proteinExistence type="predicted"/>
<organism evidence="2 3">
    <name type="scientific">Camelina sativa</name>
    <name type="common">False flax</name>
    <name type="synonym">Myagrum sativum</name>
    <dbReference type="NCBI Taxonomy" id="90675"/>
    <lineage>
        <taxon>Eukaryota</taxon>
        <taxon>Viridiplantae</taxon>
        <taxon>Streptophyta</taxon>
        <taxon>Embryophyta</taxon>
        <taxon>Tracheophyta</taxon>
        <taxon>Spermatophyta</taxon>
        <taxon>Magnoliopsida</taxon>
        <taxon>eudicotyledons</taxon>
        <taxon>Gunneridae</taxon>
        <taxon>Pentapetalae</taxon>
        <taxon>rosids</taxon>
        <taxon>malvids</taxon>
        <taxon>Brassicales</taxon>
        <taxon>Brassicaceae</taxon>
        <taxon>Camelineae</taxon>
        <taxon>Camelina</taxon>
    </lineage>
</organism>
<feature type="transmembrane region" description="Helical" evidence="1">
    <location>
        <begin position="158"/>
        <end position="179"/>
    </location>
</feature>
<sequence>MISNGSARDGLSVIGLSRSGGHGDLDMMVLLTNLWLGLSLFWVSTRTTMIAYVTPILAVRDLFPLHRGVIVRVMMIKFIHDVFPSMLGLLDLTTMIVDSVLFQIYGPRHLWVPGIKYEALIVKIYNDVFDVEGIIGWDYISSKRNSLIHTRTPIRTNWYRIVGISKLFPQAMGFFYVMWSFKQRMSIRHTYHIQVRWLMKKGHNMFNNMIASKAYGTTKHRQILFFMFCYLQYMAHISAYVIICFVKFCICYVPAVIPY</sequence>
<dbReference type="RefSeq" id="XP_019097680.1">
    <property type="nucleotide sequence ID" value="XM_019242135.1"/>
</dbReference>
<keyword evidence="2" id="KW-1185">Reference proteome</keyword>
<dbReference type="Proteomes" id="UP000694864">
    <property type="component" value="Chromosome 20"/>
</dbReference>
<keyword evidence="1" id="KW-0812">Transmembrane</keyword>